<dbReference type="CDD" id="cd13603">
    <property type="entry name" value="PBP2_TRAP_Siap_TeaA_like"/>
    <property type="match status" value="1"/>
</dbReference>
<name>A0ABV7EP03_9GAMM</name>
<evidence type="ECO:0000256" key="3">
    <source>
        <dbReference type="ARBA" id="ARBA00022729"/>
    </source>
</evidence>
<dbReference type="RefSeq" id="WP_380686789.1">
    <property type="nucleotide sequence ID" value="NZ_JBHRSS010000003.1"/>
</dbReference>
<feature type="chain" id="PRO_5045494998" evidence="4">
    <location>
        <begin position="36"/>
        <end position="362"/>
    </location>
</feature>
<proteinExistence type="inferred from homology"/>
<dbReference type="InterPro" id="IPR018389">
    <property type="entry name" value="DctP_fam"/>
</dbReference>
<feature type="signal peptide" evidence="4">
    <location>
        <begin position="1"/>
        <end position="35"/>
    </location>
</feature>
<accession>A0ABV7EP03</accession>
<dbReference type="Pfam" id="PF03480">
    <property type="entry name" value="DctP"/>
    <property type="match status" value="1"/>
</dbReference>
<dbReference type="NCBIfam" id="TIGR00787">
    <property type="entry name" value="dctP"/>
    <property type="match status" value="1"/>
</dbReference>
<keyword evidence="2" id="KW-0813">Transport</keyword>
<gene>
    <name evidence="5" type="ORF">ACFOSU_04245</name>
</gene>
<sequence length="362" mass="39800">MTIPAFRTPASVRRVHRLRWLIISVLLVAPAVALAADDGATATPLADLDDLTLHFGTNAPSKSPSGRAVEKFAQFVSERSNGQITVQIYPANQLGSNRDMVEQTALGGLDMAMEGLGILGYVEPVYNLLQVPFLFDSQAHIHKVLDGSIGQRLAASILENRNIKLLSQTWDRLPRQLCSKKPIRSPEDMANVLIRTGSKGATQTFRLLGAKPSSIPLNELYLALQNNVVNAVDLPADYIYNLSLYEVCPYMDVIDHTYGTQFVAMNRRVYEKLPPAYREIIEQAVADAGRFNNELDRSMDADYAKRLEDNGMTVVHITSAQHQAFSDQVADHIDELEAIWPATHGLGAEIRAAAPATPPSNN</sequence>
<keyword evidence="6" id="KW-1185">Reference proteome</keyword>
<dbReference type="InterPro" id="IPR038404">
    <property type="entry name" value="TRAP_DctP_sf"/>
</dbReference>
<comment type="similarity">
    <text evidence="1">Belongs to the bacterial solute-binding protein 7 family.</text>
</comment>
<keyword evidence="3 4" id="KW-0732">Signal</keyword>
<reference evidence="6" key="1">
    <citation type="journal article" date="2019" name="Int. J. Syst. Evol. Microbiol.">
        <title>The Global Catalogue of Microorganisms (GCM) 10K type strain sequencing project: providing services to taxonomists for standard genome sequencing and annotation.</title>
        <authorList>
            <consortium name="The Broad Institute Genomics Platform"/>
            <consortium name="The Broad Institute Genome Sequencing Center for Infectious Disease"/>
            <person name="Wu L."/>
            <person name="Ma J."/>
        </authorList>
    </citation>
    <scope>NUCLEOTIDE SEQUENCE [LARGE SCALE GENOMIC DNA]</scope>
    <source>
        <strain evidence="6">KCTC 52640</strain>
    </source>
</reference>
<dbReference type="Gene3D" id="3.40.190.170">
    <property type="entry name" value="Bacterial extracellular solute-binding protein, family 7"/>
    <property type="match status" value="1"/>
</dbReference>
<protein>
    <submittedName>
        <fullName evidence="5">TRAP transporter substrate-binding protein</fullName>
    </submittedName>
</protein>
<evidence type="ECO:0000256" key="1">
    <source>
        <dbReference type="ARBA" id="ARBA00009023"/>
    </source>
</evidence>
<evidence type="ECO:0000313" key="6">
    <source>
        <dbReference type="Proteomes" id="UP001595462"/>
    </source>
</evidence>
<dbReference type="PANTHER" id="PTHR33376">
    <property type="match status" value="1"/>
</dbReference>
<dbReference type="PIRSF" id="PIRSF006470">
    <property type="entry name" value="DctB"/>
    <property type="match status" value="1"/>
</dbReference>
<dbReference type="InterPro" id="IPR004682">
    <property type="entry name" value="TRAP_DctP"/>
</dbReference>
<organism evidence="5 6">
    <name type="scientific">Salinisphaera aquimarina</name>
    <dbReference type="NCBI Taxonomy" id="2094031"/>
    <lineage>
        <taxon>Bacteria</taxon>
        <taxon>Pseudomonadati</taxon>
        <taxon>Pseudomonadota</taxon>
        <taxon>Gammaproteobacteria</taxon>
        <taxon>Salinisphaerales</taxon>
        <taxon>Salinisphaeraceae</taxon>
        <taxon>Salinisphaera</taxon>
    </lineage>
</organism>
<comment type="caution">
    <text evidence="5">The sequence shown here is derived from an EMBL/GenBank/DDBJ whole genome shotgun (WGS) entry which is preliminary data.</text>
</comment>
<evidence type="ECO:0000256" key="2">
    <source>
        <dbReference type="ARBA" id="ARBA00022448"/>
    </source>
</evidence>
<dbReference type="Proteomes" id="UP001595462">
    <property type="component" value="Unassembled WGS sequence"/>
</dbReference>
<evidence type="ECO:0000313" key="5">
    <source>
        <dbReference type="EMBL" id="MFC3103095.1"/>
    </source>
</evidence>
<dbReference type="NCBIfam" id="NF037995">
    <property type="entry name" value="TRAP_S1"/>
    <property type="match status" value="1"/>
</dbReference>
<dbReference type="EMBL" id="JBHRSS010000003">
    <property type="protein sequence ID" value="MFC3103095.1"/>
    <property type="molecule type" value="Genomic_DNA"/>
</dbReference>
<dbReference type="PANTHER" id="PTHR33376:SF7">
    <property type="entry name" value="C4-DICARBOXYLATE-BINDING PROTEIN DCTB"/>
    <property type="match status" value="1"/>
</dbReference>
<evidence type="ECO:0000256" key="4">
    <source>
        <dbReference type="SAM" id="SignalP"/>
    </source>
</evidence>